<evidence type="ECO:0000313" key="2">
    <source>
        <dbReference type="EMBL" id="KAG7536201.1"/>
    </source>
</evidence>
<keyword evidence="1" id="KW-0812">Transmembrane</keyword>
<feature type="transmembrane region" description="Helical" evidence="1">
    <location>
        <begin position="29"/>
        <end position="58"/>
    </location>
</feature>
<proteinExistence type="predicted"/>
<sequence length="107" mass="11900">MVLGNGFQRFSGLCDLLASCRPPHLHQDLFVLALFLSGFWVVSLPLFELVILSGWSFWLENIPHMSSCLVAEKANGLVYELSSFVSPPVFTVCCAGIHCDELKNLKQ</sequence>
<evidence type="ECO:0000256" key="1">
    <source>
        <dbReference type="SAM" id="Phobius"/>
    </source>
</evidence>
<keyword evidence="1" id="KW-1133">Transmembrane helix</keyword>
<protein>
    <submittedName>
        <fullName evidence="2">Uncharacterized protein</fullName>
    </submittedName>
</protein>
<organism evidence="2 3">
    <name type="scientific">Arabidopsis suecica</name>
    <name type="common">Swedish thale-cress</name>
    <name type="synonym">Cardaminopsis suecica</name>
    <dbReference type="NCBI Taxonomy" id="45249"/>
    <lineage>
        <taxon>Eukaryota</taxon>
        <taxon>Viridiplantae</taxon>
        <taxon>Streptophyta</taxon>
        <taxon>Embryophyta</taxon>
        <taxon>Tracheophyta</taxon>
        <taxon>Spermatophyta</taxon>
        <taxon>Magnoliopsida</taxon>
        <taxon>eudicotyledons</taxon>
        <taxon>Gunneridae</taxon>
        <taxon>Pentapetalae</taxon>
        <taxon>rosids</taxon>
        <taxon>malvids</taxon>
        <taxon>Brassicales</taxon>
        <taxon>Brassicaceae</taxon>
        <taxon>Camelineae</taxon>
        <taxon>Arabidopsis</taxon>
    </lineage>
</organism>
<keyword evidence="3" id="KW-1185">Reference proteome</keyword>
<reference evidence="2 3" key="1">
    <citation type="submission" date="2020-12" db="EMBL/GenBank/DDBJ databases">
        <title>Concerted genomic and epigenomic changes stabilize Arabidopsis allopolyploids.</title>
        <authorList>
            <person name="Chen Z."/>
        </authorList>
    </citation>
    <scope>NUCLEOTIDE SEQUENCE [LARGE SCALE GENOMIC DNA]</scope>
    <source>
        <strain evidence="2">As9502</strain>
        <tissue evidence="2">Leaf</tissue>
    </source>
</reference>
<gene>
    <name evidence="2" type="ORF">ISN44_As13g001610</name>
</gene>
<keyword evidence="1" id="KW-0472">Membrane</keyword>
<evidence type="ECO:0000313" key="3">
    <source>
        <dbReference type="Proteomes" id="UP000694251"/>
    </source>
</evidence>
<comment type="caution">
    <text evidence="2">The sequence shown here is derived from an EMBL/GenBank/DDBJ whole genome shotgun (WGS) entry which is preliminary data.</text>
</comment>
<name>A0A8T1XNG5_ARASU</name>
<dbReference type="AlphaFoldDB" id="A0A8T1XNG5"/>
<dbReference type="Proteomes" id="UP000694251">
    <property type="component" value="Chromosome 13"/>
</dbReference>
<accession>A0A8T1XNG5</accession>
<dbReference type="EMBL" id="JAEFBJ010000013">
    <property type="protein sequence ID" value="KAG7536201.1"/>
    <property type="molecule type" value="Genomic_DNA"/>
</dbReference>